<organism evidence="1">
    <name type="scientific">viral metagenome</name>
    <dbReference type="NCBI Taxonomy" id="1070528"/>
    <lineage>
        <taxon>unclassified sequences</taxon>
        <taxon>metagenomes</taxon>
        <taxon>organismal metagenomes</taxon>
    </lineage>
</organism>
<gene>
    <name evidence="1" type="ORF">MM415B01822_0002</name>
</gene>
<sequence>MSDTFDVPMGPREWDCTCRFGGGKVKAHLRQLTTEEEDGCIDFSDRGRVRIDKAKYVRLGCMSLTGLTVSGEAVTDGAGVCSTRGLLALLGELFVAVQAGSDLAEEERKN</sequence>
<reference evidence="1" key="1">
    <citation type="submission" date="2020-03" db="EMBL/GenBank/DDBJ databases">
        <title>The deep terrestrial virosphere.</title>
        <authorList>
            <person name="Holmfeldt K."/>
            <person name="Nilsson E."/>
            <person name="Simone D."/>
            <person name="Lopez-Fernandez M."/>
            <person name="Wu X."/>
            <person name="de Brujin I."/>
            <person name="Lundin D."/>
            <person name="Andersson A."/>
            <person name="Bertilsson S."/>
            <person name="Dopson M."/>
        </authorList>
    </citation>
    <scope>NUCLEOTIDE SEQUENCE</scope>
    <source>
        <strain evidence="1">MM415B01822</strain>
    </source>
</reference>
<accession>A0A6M3IHK9</accession>
<name>A0A6M3IHK9_9ZZZZ</name>
<proteinExistence type="predicted"/>
<protein>
    <submittedName>
        <fullName evidence="1">Uncharacterized protein</fullName>
    </submittedName>
</protein>
<dbReference type="AlphaFoldDB" id="A0A6M3IHK9"/>
<dbReference type="EMBL" id="MT141228">
    <property type="protein sequence ID" value="QJA56588.1"/>
    <property type="molecule type" value="Genomic_DNA"/>
</dbReference>
<evidence type="ECO:0000313" key="1">
    <source>
        <dbReference type="EMBL" id="QJA56588.1"/>
    </source>
</evidence>